<dbReference type="Pfam" id="PF04057">
    <property type="entry name" value="Rep-A_N"/>
    <property type="match status" value="1"/>
</dbReference>
<proteinExistence type="inferred from homology"/>
<evidence type="ECO:0000256" key="5">
    <source>
        <dbReference type="ARBA" id="ARBA00023125"/>
    </source>
</evidence>
<sequence>MPGIVGEAPGAMAQLPALTPGIVRRIAETQANIGPATLQVIGIKNLGAGQEGKPRHRFALSDGELWLTGVPASQIQHLVPEGILQTNVIVRLNDYIFNTVNSKKVLIILGLDVLGQADTVGSPQEYDKVAAGMVAQPPAGGPAHYMNGRVNQGGPARYGPGPQGNLPADNGAAPAASGVYGVNPASRGPYGAPAGVAGYGAPLQNQGGGGGYGNGQGYGQSRGPYGGPANAAAAPGGGYGSYGGGAAAPGGYSGGGNSSAGGGGYGGYGQGPSYKGAGAIARNEAPPRIVPIASLNSYQNHWTIKARITQKSDIKRYSNARGEGKLFSFELLDAQGGEIRGCGFNQCVDKFEPLMQQGAVIMLSKANLKNKRPNSNFNNTRHDYEITLEPSSIVELCPDEEAVIPKIQYHLRKISDLNDMFANEMVDVLGVIDTVQDSAIIQTKDGRDLWKRNVSIRDDSGSSVEVTLWGGYAQEPGDALQEAVAEGRHPIVAIKNAKVGDYNGRTLSTTSSSSVTLDPDIPEAGHLRQWYDSGGAAAGVTTLTSGGTGGGGSKAHLAQAVAALVMPTVLKQRLKHLLHRAGMTAVAQWPAWYDSGGAAAGVTTLTSGGGGGGGKADRRITLAMIKDEGMGAGGATSWVQVAAWLTHIKTDTIAYPACTLQYNGKQCNKKVVEASSGDGPGQWYCDRCTAHCQAEWRYMLNLRLEDHTGTEWVTAFQEEAKALVGRSAEEMQQLKDAASPEFDSILASVSFKPCVFKMRISEETWNEEQRIRINVSRIDPLDFAKESVGLLDLIDRLTLGQPILQPPAQGGGGYGGRQPGAAPGPYQGYGGGENQGFQGSYGGVPKQETSPYSRAPVAGGAGNFGGQGYGGAPSYGGGNQQYGARGGYGGSNAGGHSSYGGQQGNGYGNTGGGYGGGGF</sequence>
<evidence type="ECO:0000256" key="2">
    <source>
        <dbReference type="ARBA" id="ARBA00022723"/>
    </source>
</evidence>
<dbReference type="CDD" id="cd04474">
    <property type="entry name" value="RPA1_DBD_A"/>
    <property type="match status" value="1"/>
</dbReference>
<dbReference type="InterPro" id="IPR031657">
    <property type="entry name" value="REPA_OB_2"/>
</dbReference>
<comment type="caution">
    <text evidence="10">The sequence shown here is derived from an EMBL/GenBank/DDBJ whole genome shotgun (WGS) entry which is preliminary data.</text>
</comment>
<evidence type="ECO:0000256" key="6">
    <source>
        <dbReference type="SAM" id="MobiDB-lite"/>
    </source>
</evidence>
<keyword evidence="11" id="KW-1185">Reference proteome</keyword>
<dbReference type="InterPro" id="IPR013955">
    <property type="entry name" value="Rep_factor-A_C"/>
</dbReference>
<keyword evidence="5" id="KW-0238">DNA-binding</keyword>
<dbReference type="InterPro" id="IPR047192">
    <property type="entry name" value="Euk_RPA1_DBD_C"/>
</dbReference>
<evidence type="ECO:0000256" key="3">
    <source>
        <dbReference type="ARBA" id="ARBA00022771"/>
    </source>
</evidence>
<gene>
    <name evidence="10" type="primary">g12788</name>
    <name evidence="10" type="ORF">VP750_LOCUS11368</name>
</gene>
<keyword evidence="2" id="KW-0479">Metal-binding</keyword>
<evidence type="ECO:0000313" key="10">
    <source>
        <dbReference type="EMBL" id="CAL5229462.1"/>
    </source>
</evidence>
<feature type="compositionally biased region" description="Gly residues" evidence="6">
    <location>
        <begin position="809"/>
        <end position="818"/>
    </location>
</feature>
<name>A0ABP1GCB0_9CHLO</name>
<reference evidence="10 11" key="1">
    <citation type="submission" date="2024-06" db="EMBL/GenBank/DDBJ databases">
        <authorList>
            <person name="Kraege A."/>
            <person name="Thomma B."/>
        </authorList>
    </citation>
    <scope>NUCLEOTIDE SEQUENCE [LARGE SCALE GENOMIC DNA]</scope>
</reference>
<dbReference type="EMBL" id="CAXHTA020000020">
    <property type="protein sequence ID" value="CAL5229462.1"/>
    <property type="molecule type" value="Genomic_DNA"/>
</dbReference>
<evidence type="ECO:0000259" key="9">
    <source>
        <dbReference type="Pfam" id="PF16900"/>
    </source>
</evidence>
<dbReference type="CDD" id="cd04475">
    <property type="entry name" value="RPA1_DBD_B"/>
    <property type="match status" value="1"/>
</dbReference>
<comment type="similarity">
    <text evidence="1">Belongs to the replication factor A protein 1 family.</text>
</comment>
<keyword evidence="3" id="KW-0863">Zinc-finger</keyword>
<feature type="region of interest" description="Disordered" evidence="6">
    <location>
        <begin position="804"/>
        <end position="858"/>
    </location>
</feature>
<dbReference type="PANTHER" id="PTHR47165:SF4">
    <property type="entry name" value="OS03G0429900 PROTEIN"/>
    <property type="match status" value="1"/>
</dbReference>
<dbReference type="Proteomes" id="UP001497392">
    <property type="component" value="Unassembled WGS sequence"/>
</dbReference>
<feature type="domain" description="Replication factor-A protein 1 N-terminal" evidence="7">
    <location>
        <begin position="18"/>
        <end position="115"/>
    </location>
</feature>
<organism evidence="10 11">
    <name type="scientific">Coccomyxa viridis</name>
    <dbReference type="NCBI Taxonomy" id="1274662"/>
    <lineage>
        <taxon>Eukaryota</taxon>
        <taxon>Viridiplantae</taxon>
        <taxon>Chlorophyta</taxon>
        <taxon>core chlorophytes</taxon>
        <taxon>Trebouxiophyceae</taxon>
        <taxon>Trebouxiophyceae incertae sedis</taxon>
        <taxon>Coccomyxaceae</taxon>
        <taxon>Coccomyxa</taxon>
    </lineage>
</organism>
<dbReference type="CDD" id="cd04476">
    <property type="entry name" value="RPA1_DBD_C"/>
    <property type="match status" value="1"/>
</dbReference>
<evidence type="ECO:0000256" key="1">
    <source>
        <dbReference type="ARBA" id="ARBA00005690"/>
    </source>
</evidence>
<feature type="compositionally biased region" description="Gly residues" evidence="6">
    <location>
        <begin position="827"/>
        <end position="842"/>
    </location>
</feature>
<feature type="domain" description="Replication protein A OB" evidence="9">
    <location>
        <begin position="414"/>
        <end position="517"/>
    </location>
</feature>
<accession>A0ABP1GCB0</accession>
<dbReference type="InterPro" id="IPR012340">
    <property type="entry name" value="NA-bd_OB-fold"/>
</dbReference>
<evidence type="ECO:0000259" key="7">
    <source>
        <dbReference type="Pfam" id="PF04057"/>
    </source>
</evidence>
<evidence type="ECO:0000313" key="11">
    <source>
        <dbReference type="Proteomes" id="UP001497392"/>
    </source>
</evidence>
<keyword evidence="4" id="KW-0862">Zinc</keyword>
<feature type="domain" description="Replication factor A C-terminal" evidence="8">
    <location>
        <begin position="638"/>
        <end position="787"/>
    </location>
</feature>
<dbReference type="InterPro" id="IPR007199">
    <property type="entry name" value="Rep_factor-A_N"/>
</dbReference>
<evidence type="ECO:0000256" key="4">
    <source>
        <dbReference type="ARBA" id="ARBA00022833"/>
    </source>
</evidence>
<dbReference type="SUPFAM" id="SSF50249">
    <property type="entry name" value="Nucleic acid-binding proteins"/>
    <property type="match status" value="4"/>
</dbReference>
<dbReference type="PANTHER" id="PTHR47165">
    <property type="entry name" value="OS03G0429900 PROTEIN"/>
    <property type="match status" value="1"/>
</dbReference>
<protein>
    <submittedName>
        <fullName evidence="10">G12788 protein</fullName>
    </submittedName>
</protein>
<dbReference type="Pfam" id="PF16900">
    <property type="entry name" value="REPA_OB_2"/>
    <property type="match status" value="1"/>
</dbReference>
<dbReference type="Gene3D" id="2.40.50.140">
    <property type="entry name" value="Nucleic acid-binding proteins"/>
    <property type="match status" value="4"/>
</dbReference>
<evidence type="ECO:0000259" key="8">
    <source>
        <dbReference type="Pfam" id="PF08646"/>
    </source>
</evidence>
<dbReference type="Pfam" id="PF08646">
    <property type="entry name" value="Rep_fac-A_C"/>
    <property type="match status" value="1"/>
</dbReference>